<protein>
    <submittedName>
        <fullName evidence="1">Uncharacterized protein</fullName>
    </submittedName>
</protein>
<keyword evidence="2" id="KW-1185">Reference proteome</keyword>
<proteinExistence type="predicted"/>
<evidence type="ECO:0000313" key="2">
    <source>
        <dbReference type="Proteomes" id="UP001367676"/>
    </source>
</evidence>
<sequence length="257" mass="29700">MYATKQGIEYEEKNHNIVTPSSVQEERYVYEDYISPLDFRKLLKVSDESSSAENDSVVLFGKAAERVFITATSFYFINLKISVTGWLIDNFIRLADNMRKENQAQFTYAISNLNESKFKLNICKGHMEHNAALKLRNINPDLTQMEDGQGIEIVFKTTTFPRTQLPEFEFTNLMLACPALLGKKQKSKIVYLQLVLPIITKFNRFSNWVFALLESPKKQDRVYPLTLSQTNTANDHLKLENLSVDEIRNIHDDDEID</sequence>
<gene>
    <name evidence="1" type="ORF">V9T40_003301</name>
</gene>
<reference evidence="1 2" key="1">
    <citation type="submission" date="2024-03" db="EMBL/GenBank/DDBJ databases">
        <title>Adaptation during the transition from Ophiocordyceps entomopathogen to insect associate is accompanied by gene loss and intensified selection.</title>
        <authorList>
            <person name="Ward C.M."/>
            <person name="Onetto C.A."/>
            <person name="Borneman A.R."/>
        </authorList>
    </citation>
    <scope>NUCLEOTIDE SEQUENCE [LARGE SCALE GENOMIC DNA]</scope>
    <source>
        <strain evidence="1">AWRI1</strain>
        <tissue evidence="1">Single Adult Female</tissue>
    </source>
</reference>
<accession>A0AAN9YA13</accession>
<organism evidence="1 2">
    <name type="scientific">Parthenolecanium corni</name>
    <dbReference type="NCBI Taxonomy" id="536013"/>
    <lineage>
        <taxon>Eukaryota</taxon>
        <taxon>Metazoa</taxon>
        <taxon>Ecdysozoa</taxon>
        <taxon>Arthropoda</taxon>
        <taxon>Hexapoda</taxon>
        <taxon>Insecta</taxon>
        <taxon>Pterygota</taxon>
        <taxon>Neoptera</taxon>
        <taxon>Paraneoptera</taxon>
        <taxon>Hemiptera</taxon>
        <taxon>Sternorrhyncha</taxon>
        <taxon>Coccoidea</taxon>
        <taxon>Coccidae</taxon>
        <taxon>Parthenolecanium</taxon>
    </lineage>
</organism>
<comment type="caution">
    <text evidence="1">The sequence shown here is derived from an EMBL/GenBank/DDBJ whole genome shotgun (WGS) entry which is preliminary data.</text>
</comment>
<dbReference type="AlphaFoldDB" id="A0AAN9YA13"/>
<name>A0AAN9YA13_9HEMI</name>
<dbReference type="EMBL" id="JBBCAQ010000006">
    <property type="protein sequence ID" value="KAK7603302.1"/>
    <property type="molecule type" value="Genomic_DNA"/>
</dbReference>
<evidence type="ECO:0000313" key="1">
    <source>
        <dbReference type="EMBL" id="KAK7603302.1"/>
    </source>
</evidence>
<dbReference type="Proteomes" id="UP001367676">
    <property type="component" value="Unassembled WGS sequence"/>
</dbReference>